<sequence length="99" mass="11272">MASGIGMMDSACSVSRPFFQGSTRLSSSNLSKIEEMCCPCVRLILRPRKYINETNQNHKVVEDVSDHQRGSLLFFIHGIGMEGRLLLNLEFMQWMKSKC</sequence>
<dbReference type="PaxDb" id="29760-VIT_18s0001g09860.t01"/>
<evidence type="ECO:0000313" key="2">
    <source>
        <dbReference type="Proteomes" id="UP000009183"/>
    </source>
</evidence>
<dbReference type="Proteomes" id="UP000009183">
    <property type="component" value="Chromosome 18"/>
</dbReference>
<dbReference type="EMBL" id="FN595227">
    <property type="protein sequence ID" value="CBI19467.3"/>
    <property type="molecule type" value="Genomic_DNA"/>
</dbReference>
<proteinExistence type="predicted"/>
<name>E0CPQ4_VITVI</name>
<organism evidence="1 2">
    <name type="scientific">Vitis vinifera</name>
    <name type="common">Grape</name>
    <dbReference type="NCBI Taxonomy" id="29760"/>
    <lineage>
        <taxon>Eukaryota</taxon>
        <taxon>Viridiplantae</taxon>
        <taxon>Streptophyta</taxon>
        <taxon>Embryophyta</taxon>
        <taxon>Tracheophyta</taxon>
        <taxon>Spermatophyta</taxon>
        <taxon>Magnoliopsida</taxon>
        <taxon>eudicotyledons</taxon>
        <taxon>Gunneridae</taxon>
        <taxon>Pentapetalae</taxon>
        <taxon>rosids</taxon>
        <taxon>Vitales</taxon>
        <taxon>Vitaceae</taxon>
        <taxon>Viteae</taxon>
        <taxon>Vitis</taxon>
    </lineage>
</organism>
<dbReference type="InParanoid" id="E0CPQ4"/>
<gene>
    <name evidence="1" type="ordered locus">VIT_18s0001g09860</name>
</gene>
<evidence type="ECO:0000313" key="1">
    <source>
        <dbReference type="EMBL" id="CBI19467.3"/>
    </source>
</evidence>
<accession>E0CPQ4</accession>
<protein>
    <submittedName>
        <fullName evidence="1">Uncharacterized protein</fullName>
    </submittedName>
</protein>
<keyword evidence="2" id="KW-1185">Reference proteome</keyword>
<dbReference type="AlphaFoldDB" id="E0CPQ4"/>
<dbReference type="HOGENOM" id="CLU_2324963_0_0_1"/>
<dbReference type="STRING" id="29760.E0CPQ4"/>
<reference evidence="2" key="1">
    <citation type="journal article" date="2007" name="Nature">
        <title>The grapevine genome sequence suggests ancestral hexaploidization in major angiosperm phyla.</title>
        <authorList>
            <consortium name="The French-Italian Public Consortium for Grapevine Genome Characterization."/>
            <person name="Jaillon O."/>
            <person name="Aury J.-M."/>
            <person name="Noel B."/>
            <person name="Policriti A."/>
            <person name="Clepet C."/>
            <person name="Casagrande A."/>
            <person name="Choisne N."/>
            <person name="Aubourg S."/>
            <person name="Vitulo N."/>
            <person name="Jubin C."/>
            <person name="Vezzi A."/>
            <person name="Legeai F."/>
            <person name="Hugueney P."/>
            <person name="Dasilva C."/>
            <person name="Horner D."/>
            <person name="Mica E."/>
            <person name="Jublot D."/>
            <person name="Poulain J."/>
            <person name="Bruyere C."/>
            <person name="Billault A."/>
            <person name="Segurens B."/>
            <person name="Gouyvenoux M."/>
            <person name="Ugarte E."/>
            <person name="Cattonaro F."/>
            <person name="Anthouard V."/>
            <person name="Vico V."/>
            <person name="Del Fabbro C."/>
            <person name="Alaux M."/>
            <person name="Di Gaspero G."/>
            <person name="Dumas V."/>
            <person name="Felice N."/>
            <person name="Paillard S."/>
            <person name="Juman I."/>
            <person name="Moroldo M."/>
            <person name="Scalabrin S."/>
            <person name="Canaguier A."/>
            <person name="Le Clainche I."/>
            <person name="Malacrida G."/>
            <person name="Durand E."/>
            <person name="Pesole G."/>
            <person name="Laucou V."/>
            <person name="Chatelet P."/>
            <person name="Merdinoglu D."/>
            <person name="Delledonne M."/>
            <person name="Pezzotti M."/>
            <person name="Lecharny A."/>
            <person name="Scarpelli C."/>
            <person name="Artiguenave F."/>
            <person name="Pe M.E."/>
            <person name="Valle G."/>
            <person name="Morgante M."/>
            <person name="Caboche M."/>
            <person name="Adam-Blondon A.-F."/>
            <person name="Weissenbach J."/>
            <person name="Quetier F."/>
            <person name="Wincker P."/>
        </authorList>
    </citation>
    <scope>NUCLEOTIDE SEQUENCE [LARGE SCALE GENOMIC DNA]</scope>
    <source>
        <strain evidence="2">cv. Pinot noir / PN40024</strain>
    </source>
</reference>